<feature type="domain" description="Peroxisomal membrane protein PEX14-like KPWE" evidence="2">
    <location>
        <begin position="123"/>
        <end position="170"/>
    </location>
</feature>
<gene>
    <name evidence="4" type="ORF">B7463_g2945</name>
</gene>
<dbReference type="STRING" id="5539.A0A3E2HJA0"/>
<dbReference type="Pfam" id="PF25871">
    <property type="entry name" value="HTH_76"/>
    <property type="match status" value="1"/>
</dbReference>
<protein>
    <submittedName>
        <fullName evidence="4">Uncharacterized protein</fullName>
    </submittedName>
</protein>
<dbReference type="PANTHER" id="PTHR36855">
    <property type="entry name" value="CHROMOSOME 10, WHOLE GENOME SHOTGUN SEQUENCE"/>
    <property type="match status" value="1"/>
</dbReference>
<dbReference type="PANTHER" id="PTHR36855:SF1">
    <property type="entry name" value="PEROXISOME MEMBRANE ANCHOR PROTEIN PEX14P N-TERMINAL DOMAIN-CONTAINING PROTEIN"/>
    <property type="match status" value="1"/>
</dbReference>
<reference evidence="4 5" key="1">
    <citation type="submission" date="2018-05" db="EMBL/GenBank/DDBJ databases">
        <title>Draft genome sequence of Scytalidium lignicola DSM 105466, a ubiquitous saprotrophic fungus.</title>
        <authorList>
            <person name="Buettner E."/>
            <person name="Gebauer A.M."/>
            <person name="Hofrichter M."/>
            <person name="Liers C."/>
            <person name="Kellner H."/>
        </authorList>
    </citation>
    <scope>NUCLEOTIDE SEQUENCE [LARGE SCALE GENOMIC DNA]</scope>
    <source>
        <strain evidence="4 5">DSM 105466</strain>
    </source>
</reference>
<evidence type="ECO:0000259" key="2">
    <source>
        <dbReference type="Pfam" id="PF17733"/>
    </source>
</evidence>
<feature type="region of interest" description="Disordered" evidence="1">
    <location>
        <begin position="92"/>
        <end position="124"/>
    </location>
</feature>
<dbReference type="AlphaFoldDB" id="A0A3E2HJA0"/>
<feature type="non-terminal residue" evidence="4">
    <location>
        <position position="197"/>
    </location>
</feature>
<dbReference type="EMBL" id="NCSJ02000036">
    <property type="protein sequence ID" value="RFU33365.1"/>
    <property type="molecule type" value="Genomic_DNA"/>
</dbReference>
<accession>A0A3E2HJA0</accession>
<feature type="non-terminal residue" evidence="4">
    <location>
        <position position="1"/>
    </location>
</feature>
<feature type="compositionally biased region" description="Low complexity" evidence="1">
    <location>
        <begin position="92"/>
        <end position="103"/>
    </location>
</feature>
<proteinExistence type="predicted"/>
<organism evidence="4 5">
    <name type="scientific">Scytalidium lignicola</name>
    <name type="common">Hyphomycete</name>
    <dbReference type="NCBI Taxonomy" id="5539"/>
    <lineage>
        <taxon>Eukaryota</taxon>
        <taxon>Fungi</taxon>
        <taxon>Dikarya</taxon>
        <taxon>Ascomycota</taxon>
        <taxon>Pezizomycotina</taxon>
        <taxon>Leotiomycetes</taxon>
        <taxon>Leotiomycetes incertae sedis</taxon>
        <taxon>Scytalidium</taxon>
    </lineage>
</organism>
<evidence type="ECO:0000259" key="3">
    <source>
        <dbReference type="Pfam" id="PF25871"/>
    </source>
</evidence>
<sequence length="197" mass="21881">MTTEADSSIDKADIFNQLDTYQWDKDGEFQIGLSAILGSTASPTQVQELTLRARCFYLSRKKSTPIDFDAYKAHFLSKYPNGLTNETSQSNLELQAQEEPQPQIRSDPAPSTNEDNQPQKDAPYPSSFAEIVALITAGKPIPGIREIPPTVLEDRATKPVASKRRKPWEKEIADESVGGGTFGDKRDEIIQQDIPEP</sequence>
<evidence type="ECO:0000313" key="4">
    <source>
        <dbReference type="EMBL" id="RFU33365.1"/>
    </source>
</evidence>
<dbReference type="Pfam" id="PF17733">
    <property type="entry name" value="KPWE_dom"/>
    <property type="match status" value="1"/>
</dbReference>
<comment type="caution">
    <text evidence="4">The sequence shown here is derived from an EMBL/GenBank/DDBJ whole genome shotgun (WGS) entry which is preliminary data.</text>
</comment>
<name>A0A3E2HJA0_SCYLI</name>
<evidence type="ECO:0000313" key="5">
    <source>
        <dbReference type="Proteomes" id="UP000258309"/>
    </source>
</evidence>
<dbReference type="InterPro" id="IPR040554">
    <property type="entry name" value="KPWE_PEX14_dom"/>
</dbReference>
<evidence type="ECO:0000256" key="1">
    <source>
        <dbReference type="SAM" id="MobiDB-lite"/>
    </source>
</evidence>
<feature type="domain" description="PEX14-like helix-turn-helix" evidence="3">
    <location>
        <begin position="13"/>
        <end position="74"/>
    </location>
</feature>
<dbReference type="Proteomes" id="UP000258309">
    <property type="component" value="Unassembled WGS sequence"/>
</dbReference>
<feature type="region of interest" description="Disordered" evidence="1">
    <location>
        <begin position="155"/>
        <end position="197"/>
    </location>
</feature>
<dbReference type="InterPro" id="IPR058841">
    <property type="entry name" value="HTH_76"/>
</dbReference>
<keyword evidence="5" id="KW-1185">Reference proteome</keyword>
<dbReference type="OrthoDB" id="9936937at2759"/>
<dbReference type="OMA" id="KAKCFYF"/>